<gene>
    <name evidence="1" type="ORF">NDU88_002847</name>
</gene>
<name>A0AAV7QE17_PLEWA</name>
<evidence type="ECO:0000313" key="2">
    <source>
        <dbReference type="Proteomes" id="UP001066276"/>
    </source>
</evidence>
<keyword evidence="2" id="KW-1185">Reference proteome</keyword>
<dbReference type="AlphaFoldDB" id="A0AAV7QE17"/>
<dbReference type="EMBL" id="JANPWB010000010">
    <property type="protein sequence ID" value="KAJ1136430.1"/>
    <property type="molecule type" value="Genomic_DNA"/>
</dbReference>
<comment type="caution">
    <text evidence="1">The sequence shown here is derived from an EMBL/GenBank/DDBJ whole genome shotgun (WGS) entry which is preliminary data.</text>
</comment>
<accession>A0AAV7QE17</accession>
<proteinExistence type="predicted"/>
<organism evidence="1 2">
    <name type="scientific">Pleurodeles waltl</name>
    <name type="common">Iberian ribbed newt</name>
    <dbReference type="NCBI Taxonomy" id="8319"/>
    <lineage>
        <taxon>Eukaryota</taxon>
        <taxon>Metazoa</taxon>
        <taxon>Chordata</taxon>
        <taxon>Craniata</taxon>
        <taxon>Vertebrata</taxon>
        <taxon>Euteleostomi</taxon>
        <taxon>Amphibia</taxon>
        <taxon>Batrachia</taxon>
        <taxon>Caudata</taxon>
        <taxon>Salamandroidea</taxon>
        <taxon>Salamandridae</taxon>
        <taxon>Pleurodelinae</taxon>
        <taxon>Pleurodeles</taxon>
    </lineage>
</organism>
<evidence type="ECO:0000313" key="1">
    <source>
        <dbReference type="EMBL" id="KAJ1136430.1"/>
    </source>
</evidence>
<dbReference type="Proteomes" id="UP001066276">
    <property type="component" value="Chromosome 6"/>
</dbReference>
<reference evidence="1" key="1">
    <citation type="journal article" date="2022" name="bioRxiv">
        <title>Sequencing and chromosome-scale assembly of the giantPleurodeles waltlgenome.</title>
        <authorList>
            <person name="Brown T."/>
            <person name="Elewa A."/>
            <person name="Iarovenko S."/>
            <person name="Subramanian E."/>
            <person name="Araus A.J."/>
            <person name="Petzold A."/>
            <person name="Susuki M."/>
            <person name="Suzuki K.-i.T."/>
            <person name="Hayashi T."/>
            <person name="Toyoda A."/>
            <person name="Oliveira C."/>
            <person name="Osipova E."/>
            <person name="Leigh N.D."/>
            <person name="Simon A."/>
            <person name="Yun M.H."/>
        </authorList>
    </citation>
    <scope>NUCLEOTIDE SEQUENCE</scope>
    <source>
        <strain evidence="1">20211129_DDA</strain>
        <tissue evidence="1">Liver</tissue>
    </source>
</reference>
<sequence length="122" mass="13768">MLLCPAPLKVILGGTMYFFDIPEDVWQWLKMWDEEPKERLSAWRTGLREWALRVSIDRGIGDIPETITQQAPVGIEDGRVEIQADGTMALAALDQSYAVNAPTSMSEEMTIQKENEADENLL</sequence>
<protein>
    <submittedName>
        <fullName evidence="1">Uncharacterized protein</fullName>
    </submittedName>
</protein>